<keyword evidence="1" id="KW-0472">Membrane</keyword>
<protein>
    <submittedName>
        <fullName evidence="3">Prepilin-type N-terminal cleavage/methylation domain-containing protein</fullName>
    </submittedName>
</protein>
<organism evidence="3 5">
    <name type="scientific">Vibrio owensii</name>
    <dbReference type="NCBI Taxonomy" id="696485"/>
    <lineage>
        <taxon>Bacteria</taxon>
        <taxon>Pseudomonadati</taxon>
        <taxon>Pseudomonadota</taxon>
        <taxon>Gammaproteobacteria</taxon>
        <taxon>Vibrionales</taxon>
        <taxon>Vibrionaceae</taxon>
        <taxon>Vibrio</taxon>
    </lineage>
</organism>
<dbReference type="Pfam" id="PF16732">
    <property type="entry name" value="ComP_DUS"/>
    <property type="match status" value="1"/>
</dbReference>
<reference evidence="3 5" key="1">
    <citation type="journal article" date="2015" name="Genome Announc.">
        <title>Draft Genome Sequence of Vibrio owensii Strain SH-14, Which Causes Shrimp Acute Hepatopancreatic Necrosis Disease.</title>
        <authorList>
            <person name="Liu L."/>
            <person name="Xiao J."/>
            <person name="Xia X."/>
            <person name="Pan Y."/>
            <person name="Yan S."/>
            <person name="Wang Y."/>
        </authorList>
    </citation>
    <scope>NUCLEOTIDE SEQUENCE [LARGE SCALE GENOMIC DNA]</scope>
    <source>
        <strain evidence="3 5">SH14</strain>
    </source>
</reference>
<gene>
    <name evidence="3" type="ORF">APZ19_13795</name>
    <name evidence="2" type="ORF">D0812_14145</name>
</gene>
<dbReference type="AlphaFoldDB" id="A0AAP9KB47"/>
<name>A0AAP9KB47_9VIBR</name>
<evidence type="ECO:0000313" key="2">
    <source>
        <dbReference type="EMBL" id="AYO15482.1"/>
    </source>
</evidence>
<dbReference type="InterPro" id="IPR031982">
    <property type="entry name" value="PilE-like"/>
</dbReference>
<dbReference type="EMBL" id="CP033137">
    <property type="protein sequence ID" value="AYO15482.1"/>
    <property type="molecule type" value="Genomic_DNA"/>
</dbReference>
<dbReference type="InterPro" id="IPR012902">
    <property type="entry name" value="N_methyl_site"/>
</dbReference>
<dbReference type="PROSITE" id="PS00409">
    <property type="entry name" value="PROKAR_NTER_METHYL"/>
    <property type="match status" value="1"/>
</dbReference>
<dbReference type="Gene3D" id="3.30.700.10">
    <property type="entry name" value="Glycoprotein, Type 4 Pilin"/>
    <property type="match status" value="1"/>
</dbReference>
<keyword evidence="1" id="KW-0812">Transmembrane</keyword>
<reference evidence="3" key="3">
    <citation type="submission" date="2019-11" db="EMBL/GenBank/DDBJ databases">
        <title>Complete genome sequence of Vibrio owensii SH-14 isolated from shrimp with acute hepatopancreatic necrosis diease.</title>
        <authorList>
            <person name="Liang X."/>
            <person name="Wang Y."/>
        </authorList>
    </citation>
    <scope>NUCLEOTIDE SEQUENCE</scope>
    <source>
        <strain evidence="3">SH14</strain>
    </source>
</reference>
<reference evidence="2 4" key="2">
    <citation type="submission" date="2018-10" db="EMBL/GenBank/DDBJ databases">
        <title>Whole Genome of Vibrio owensii strain 170502, isolated from Acute Hepatopancreatic Necrosis Disease (AHPND) shrimp.</title>
        <authorList>
            <person name="Yan M."/>
            <person name="Wang X."/>
            <person name="Wang Y."/>
        </authorList>
    </citation>
    <scope>NUCLEOTIDE SEQUENCE [LARGE SCALE GENOMIC DNA]</scope>
    <source>
        <strain evidence="2 4">1700302</strain>
    </source>
</reference>
<evidence type="ECO:0000313" key="3">
    <source>
        <dbReference type="EMBL" id="QGH48100.1"/>
    </source>
</evidence>
<sequence>MIRISRCNGYNRRLRGMTLIELLIAVVIVGIIAAIAYPSYSNHAITAHRTVALSDISRIQLELETTYNGGYDWSGIISGGSCTICDSDADRFSFSIASSATAAYTITATAKSDRGQDGDSCFASDQEKKITLTSTNIESPSDCWD</sequence>
<dbReference type="NCBIfam" id="TIGR02532">
    <property type="entry name" value="IV_pilin_GFxxxE"/>
    <property type="match status" value="1"/>
</dbReference>
<dbReference type="InterPro" id="IPR045584">
    <property type="entry name" value="Pilin-like"/>
</dbReference>
<evidence type="ECO:0000313" key="5">
    <source>
        <dbReference type="Proteomes" id="UP000390336"/>
    </source>
</evidence>
<dbReference type="GO" id="GO:0043683">
    <property type="term" value="P:type IV pilus assembly"/>
    <property type="evidence" value="ECO:0007669"/>
    <property type="project" value="InterPro"/>
</dbReference>
<dbReference type="Proteomes" id="UP000272136">
    <property type="component" value="Chromosome 1"/>
</dbReference>
<dbReference type="SUPFAM" id="SSF54523">
    <property type="entry name" value="Pili subunits"/>
    <property type="match status" value="1"/>
</dbReference>
<dbReference type="EMBL" id="CP045859">
    <property type="protein sequence ID" value="QGH48100.1"/>
    <property type="molecule type" value="Genomic_DNA"/>
</dbReference>
<dbReference type="RefSeq" id="WP_054824380.1">
    <property type="nucleotide sequence ID" value="NZ_CP033137.1"/>
</dbReference>
<accession>A0AAP9KB47</accession>
<feature type="transmembrane region" description="Helical" evidence="1">
    <location>
        <begin position="20"/>
        <end position="40"/>
    </location>
</feature>
<dbReference type="Pfam" id="PF07963">
    <property type="entry name" value="N_methyl"/>
    <property type="match status" value="1"/>
</dbReference>
<keyword evidence="1" id="KW-1133">Transmembrane helix</keyword>
<evidence type="ECO:0000313" key="4">
    <source>
        <dbReference type="Proteomes" id="UP000272136"/>
    </source>
</evidence>
<proteinExistence type="predicted"/>
<evidence type="ECO:0000256" key="1">
    <source>
        <dbReference type="SAM" id="Phobius"/>
    </source>
</evidence>
<keyword evidence="4" id="KW-1185">Reference proteome</keyword>
<dbReference type="Proteomes" id="UP000390336">
    <property type="component" value="Chromosome 1"/>
</dbReference>